<sequence>MEFKRNSVIALYLAGKSQSAIVRELEHIKVNRKFVYRTINRYNETGSVVKRYGGGPKKTATSPEMVRKVKKRLERNPRRSGNQMAKELNISQSSIRRILQNELQVKAYKKQKAHDLTPNQKKVRFERAKELLRLAASGEFPNIVFSDEKNFPIEQFVNTQNDRVYLTERTYENLKHRLVTRSNYPSQIMVWAAVTATGRSPLVFIEPGVKVKIDDKLPGPVILLESVNKNNEYGTEIRMTPDYAVQKIFSSELEDSIEQYLVTCSKMCYGLDTLETRRLAYEMAKYHNLKIPKVWVERQMAGIDWLYGFRKRHPEIRLRKPEACSLSRATSFNRLNVQKFFDNLFDILQRYSNSGEAAPSGTLFFAQSTRWMTSELFANVIRHFIKMTSSKKKNPTLVIMDNHESHLVREVLNIAKENGVILLTIPPHTSHKVQALDVSVFGPFQDFYNAPVDSCEVTNRSLTKEAQLQLRDHKTPPINNQQPSISRAAVQECENQVISLLQ</sequence>
<comment type="caution">
    <text evidence="3">The sequence shown here is derived from an EMBL/GenBank/DDBJ whole genome shotgun (WGS) entry which is preliminary data.</text>
</comment>
<comment type="subcellular location">
    <subcellularLocation>
        <location evidence="1">Nucleus</location>
    </subcellularLocation>
</comment>
<feature type="non-terminal residue" evidence="3">
    <location>
        <position position="502"/>
    </location>
</feature>
<dbReference type="OrthoDB" id="9986793at2759"/>
<protein>
    <recommendedName>
        <fullName evidence="2">DDE-1 domain-containing protein</fullName>
    </recommendedName>
</protein>
<dbReference type="Gene3D" id="1.10.10.10">
    <property type="entry name" value="Winged helix-like DNA-binding domain superfamily/Winged helix DNA-binding domain"/>
    <property type="match status" value="1"/>
</dbReference>
<dbReference type="Proteomes" id="UP000801492">
    <property type="component" value="Unassembled WGS sequence"/>
</dbReference>
<evidence type="ECO:0000259" key="2">
    <source>
        <dbReference type="Pfam" id="PF03184"/>
    </source>
</evidence>
<dbReference type="PANTHER" id="PTHR46068">
    <property type="entry name" value="PROTEIN CBG27172"/>
    <property type="match status" value="1"/>
</dbReference>
<name>A0A8K0G561_IGNLU</name>
<proteinExistence type="predicted"/>
<dbReference type="InterPro" id="IPR004875">
    <property type="entry name" value="DDE_SF_endonuclease_dom"/>
</dbReference>
<keyword evidence="4" id="KW-1185">Reference proteome</keyword>
<dbReference type="GO" id="GO:0003676">
    <property type="term" value="F:nucleic acid binding"/>
    <property type="evidence" value="ECO:0007669"/>
    <property type="project" value="InterPro"/>
</dbReference>
<dbReference type="GO" id="GO:0005634">
    <property type="term" value="C:nucleus"/>
    <property type="evidence" value="ECO:0007669"/>
    <property type="project" value="UniProtKB-SubCell"/>
</dbReference>
<reference evidence="3" key="1">
    <citation type="submission" date="2019-08" db="EMBL/GenBank/DDBJ databases">
        <title>The genome of the North American firefly Photinus pyralis.</title>
        <authorList>
            <consortium name="Photinus pyralis genome working group"/>
            <person name="Fallon T.R."/>
            <person name="Sander Lower S.E."/>
            <person name="Weng J.-K."/>
        </authorList>
    </citation>
    <scope>NUCLEOTIDE SEQUENCE</scope>
    <source>
        <strain evidence="3">TRF0915ILg1</strain>
        <tissue evidence="3">Whole body</tissue>
    </source>
</reference>
<dbReference type="InterPro" id="IPR036397">
    <property type="entry name" value="RNaseH_sf"/>
</dbReference>
<dbReference type="AlphaFoldDB" id="A0A8K0G561"/>
<dbReference type="Gene3D" id="3.30.420.10">
    <property type="entry name" value="Ribonuclease H-like superfamily/Ribonuclease H"/>
    <property type="match status" value="1"/>
</dbReference>
<evidence type="ECO:0000313" key="4">
    <source>
        <dbReference type="Proteomes" id="UP000801492"/>
    </source>
</evidence>
<accession>A0A8K0G561</accession>
<dbReference type="Pfam" id="PF03184">
    <property type="entry name" value="DDE_1"/>
    <property type="match status" value="1"/>
</dbReference>
<dbReference type="PANTHER" id="PTHR46068:SF1">
    <property type="entry name" value="TRANSPOSASE IS30-LIKE HTH DOMAIN-CONTAINING PROTEIN"/>
    <property type="match status" value="1"/>
</dbReference>
<evidence type="ECO:0000256" key="1">
    <source>
        <dbReference type="ARBA" id="ARBA00004123"/>
    </source>
</evidence>
<dbReference type="EMBL" id="VTPC01088826">
    <property type="protein sequence ID" value="KAF2886048.1"/>
    <property type="molecule type" value="Genomic_DNA"/>
</dbReference>
<dbReference type="Pfam" id="PF13565">
    <property type="entry name" value="HTH_32"/>
    <property type="match status" value="1"/>
</dbReference>
<organism evidence="3 4">
    <name type="scientific">Ignelater luminosus</name>
    <name type="common">Cucubano</name>
    <name type="synonym">Pyrophorus luminosus</name>
    <dbReference type="NCBI Taxonomy" id="2038154"/>
    <lineage>
        <taxon>Eukaryota</taxon>
        <taxon>Metazoa</taxon>
        <taxon>Ecdysozoa</taxon>
        <taxon>Arthropoda</taxon>
        <taxon>Hexapoda</taxon>
        <taxon>Insecta</taxon>
        <taxon>Pterygota</taxon>
        <taxon>Neoptera</taxon>
        <taxon>Endopterygota</taxon>
        <taxon>Coleoptera</taxon>
        <taxon>Polyphaga</taxon>
        <taxon>Elateriformia</taxon>
        <taxon>Elateroidea</taxon>
        <taxon>Elateridae</taxon>
        <taxon>Agrypninae</taxon>
        <taxon>Pyrophorini</taxon>
        <taxon>Ignelater</taxon>
    </lineage>
</organism>
<dbReference type="InterPro" id="IPR036388">
    <property type="entry name" value="WH-like_DNA-bd_sf"/>
</dbReference>
<dbReference type="SUPFAM" id="SSF46689">
    <property type="entry name" value="Homeodomain-like"/>
    <property type="match status" value="1"/>
</dbReference>
<evidence type="ECO:0000313" key="3">
    <source>
        <dbReference type="EMBL" id="KAF2886048.1"/>
    </source>
</evidence>
<feature type="domain" description="DDE-1" evidence="2">
    <location>
        <begin position="355"/>
        <end position="461"/>
    </location>
</feature>
<dbReference type="InterPro" id="IPR009057">
    <property type="entry name" value="Homeodomain-like_sf"/>
</dbReference>
<gene>
    <name evidence="3" type="ORF">ILUMI_20127</name>
</gene>